<evidence type="ECO:0000313" key="3">
    <source>
        <dbReference type="Proteomes" id="UP000800093"/>
    </source>
</evidence>
<dbReference type="CDD" id="cd02440">
    <property type="entry name" value="AdoMet_MTases"/>
    <property type="match status" value="1"/>
</dbReference>
<feature type="domain" description="Methyltransferase type 11" evidence="1">
    <location>
        <begin position="47"/>
        <end position="152"/>
    </location>
</feature>
<dbReference type="SUPFAM" id="SSF53335">
    <property type="entry name" value="S-adenosyl-L-methionine-dependent methyltransferases"/>
    <property type="match status" value="1"/>
</dbReference>
<dbReference type="Pfam" id="PF08241">
    <property type="entry name" value="Methyltransf_11"/>
    <property type="match status" value="1"/>
</dbReference>
<dbReference type="InterPro" id="IPR013216">
    <property type="entry name" value="Methyltransf_11"/>
</dbReference>
<accession>A0A9P4N9N8</accession>
<keyword evidence="2" id="KW-0808">Transferase</keyword>
<dbReference type="Gene3D" id="3.40.50.150">
    <property type="entry name" value="Vaccinia Virus protein VP39"/>
    <property type="match status" value="1"/>
</dbReference>
<keyword evidence="3" id="KW-1185">Reference proteome</keyword>
<dbReference type="GO" id="GO:0008757">
    <property type="term" value="F:S-adenosylmethionine-dependent methyltransferase activity"/>
    <property type="evidence" value="ECO:0007669"/>
    <property type="project" value="InterPro"/>
</dbReference>
<dbReference type="GO" id="GO:0032259">
    <property type="term" value="P:methylation"/>
    <property type="evidence" value="ECO:0007669"/>
    <property type="project" value="UniProtKB-KW"/>
</dbReference>
<reference evidence="3" key="1">
    <citation type="journal article" date="2020" name="Stud. Mycol.">
        <title>101 Dothideomycetes genomes: A test case for predicting lifestyles and emergence of pathogens.</title>
        <authorList>
            <person name="Haridas S."/>
            <person name="Albert R."/>
            <person name="Binder M."/>
            <person name="Bloem J."/>
            <person name="LaButti K."/>
            <person name="Salamov A."/>
            <person name="Andreopoulos B."/>
            <person name="Baker S."/>
            <person name="Barry K."/>
            <person name="Bills G."/>
            <person name="Bluhm B."/>
            <person name="Cannon C."/>
            <person name="Castanera R."/>
            <person name="Culley D."/>
            <person name="Daum C."/>
            <person name="Ezra D."/>
            <person name="Gonzalez J."/>
            <person name="Henrissat B."/>
            <person name="Kuo A."/>
            <person name="Liang C."/>
            <person name="Lipzen A."/>
            <person name="Lutzoni F."/>
            <person name="Magnuson J."/>
            <person name="Mondo S."/>
            <person name="Nolan M."/>
            <person name="Ohm R."/>
            <person name="Pangilinan J."/>
            <person name="Park H.-J."/>
            <person name="Ramirez L."/>
            <person name="Alfaro M."/>
            <person name="Sun H."/>
            <person name="Tritt A."/>
            <person name="Yoshinaga Y."/>
            <person name="Zwiers L.-H."/>
            <person name="Turgeon B."/>
            <person name="Goodwin S."/>
            <person name="Spatafora J."/>
            <person name="Crous P."/>
            <person name="Grigoriev I."/>
        </authorList>
    </citation>
    <scope>NUCLEOTIDE SEQUENCE [LARGE SCALE GENOMIC DNA]</scope>
    <source>
        <strain evidence="3">CBS 304.66</strain>
    </source>
</reference>
<protein>
    <submittedName>
        <fullName evidence="2">S-adenosyl-L-methionine-dependent methyltransferase</fullName>
    </submittedName>
</protein>
<keyword evidence="2" id="KW-0489">Methyltransferase</keyword>
<dbReference type="EMBL" id="ML986583">
    <property type="protein sequence ID" value="KAF2269176.1"/>
    <property type="molecule type" value="Genomic_DNA"/>
</dbReference>
<sequence length="283" mass="31365">MTAFVPKQCIPLNPVFFTQLSGDTTKQIAEHLLKLIPAIPTGSIIHDNACGTGAMTEAIMETRVNTGVETTPHDITIFATDIVRPVIEQMRKRADEKKWPLEAVEFMPSEALTFLDGSFTHSFTNLGIMVMDRDIDAAKQIYRTLKKGGIAVLSIWDKPLPVQAVTAAHLAVRPEGTQIPPAIKRGGFDDTNLRMILHTVGFRSIEFQHTYAVLEVNDLRKWASAAWSFLGCPATGWTAKDEDSWELAIDIMVEYLEKYKGYQKLGDGRVTVIMPAHVAIAAK</sequence>
<comment type="caution">
    <text evidence="2">The sequence shown here is derived from an EMBL/GenBank/DDBJ whole genome shotgun (WGS) entry which is preliminary data.</text>
</comment>
<evidence type="ECO:0000313" key="2">
    <source>
        <dbReference type="EMBL" id="KAF2269176.1"/>
    </source>
</evidence>
<dbReference type="AlphaFoldDB" id="A0A9P4N9N8"/>
<dbReference type="Proteomes" id="UP000800093">
    <property type="component" value="Unassembled WGS sequence"/>
</dbReference>
<name>A0A9P4N9N8_9PLEO</name>
<proteinExistence type="predicted"/>
<dbReference type="OrthoDB" id="2013972at2759"/>
<evidence type="ECO:0000259" key="1">
    <source>
        <dbReference type="Pfam" id="PF08241"/>
    </source>
</evidence>
<gene>
    <name evidence="2" type="ORF">CC78DRAFT_605505</name>
</gene>
<dbReference type="InterPro" id="IPR029063">
    <property type="entry name" value="SAM-dependent_MTases_sf"/>
</dbReference>
<organism evidence="2 3">
    <name type="scientific">Lojkania enalia</name>
    <dbReference type="NCBI Taxonomy" id="147567"/>
    <lineage>
        <taxon>Eukaryota</taxon>
        <taxon>Fungi</taxon>
        <taxon>Dikarya</taxon>
        <taxon>Ascomycota</taxon>
        <taxon>Pezizomycotina</taxon>
        <taxon>Dothideomycetes</taxon>
        <taxon>Pleosporomycetidae</taxon>
        <taxon>Pleosporales</taxon>
        <taxon>Pleosporales incertae sedis</taxon>
        <taxon>Lojkania</taxon>
    </lineage>
</organism>